<evidence type="ECO:0000256" key="3">
    <source>
        <dbReference type="ARBA" id="ARBA00023157"/>
    </source>
</evidence>
<dbReference type="EMBL" id="NCKV01053590">
    <property type="protein sequence ID" value="RWS04549.1"/>
    <property type="molecule type" value="Genomic_DNA"/>
</dbReference>
<reference evidence="5 6" key="1">
    <citation type="journal article" date="2018" name="Gigascience">
        <title>Genomes of trombidid mites reveal novel predicted allergens and laterally-transferred genes associated with secondary metabolism.</title>
        <authorList>
            <person name="Dong X."/>
            <person name="Chaisiri K."/>
            <person name="Xia D."/>
            <person name="Armstrong S.D."/>
            <person name="Fang Y."/>
            <person name="Donnelly M.J."/>
            <person name="Kadowaki T."/>
            <person name="McGarry J.W."/>
            <person name="Darby A.C."/>
            <person name="Makepeace B.L."/>
        </authorList>
    </citation>
    <scope>NUCLEOTIDE SEQUENCE [LARGE SCALE GENOMIC DNA]</scope>
    <source>
        <strain evidence="5">UoL-UT</strain>
    </source>
</reference>
<proteinExistence type="predicted"/>
<keyword evidence="6" id="KW-1185">Reference proteome</keyword>
<evidence type="ECO:0000313" key="6">
    <source>
        <dbReference type="Proteomes" id="UP000288716"/>
    </source>
</evidence>
<dbReference type="InterPro" id="IPR050473">
    <property type="entry name" value="A2M/Complement_sys"/>
</dbReference>
<dbReference type="InterPro" id="IPR013783">
    <property type="entry name" value="Ig-like_fold"/>
</dbReference>
<evidence type="ECO:0000259" key="4">
    <source>
        <dbReference type="Pfam" id="PF07678"/>
    </source>
</evidence>
<dbReference type="PANTHER" id="PTHR11412:SF136">
    <property type="entry name" value="CD109 ANTIGEN"/>
    <property type="match status" value="1"/>
</dbReference>
<sequence>TPITTDVVMESDGGFDFVVAESEENEISFLENSKTKTVTTSANDGITVAFLIKPKKVGYMKIKVTATSETESDGLVEKLLIKPEGETHYENKASLVTLKEGETFEESVEIKIPDNIVQDSERVSFTVIGDILGPAVNNLDDLLRMPYGCGEQNMINFVPNIVALEYLNKAHKMIEKIKTKAISN</sequence>
<dbReference type="InterPro" id="IPR019742">
    <property type="entry name" value="MacrogloblnA2_CS"/>
</dbReference>
<dbReference type="Gene3D" id="2.60.40.10">
    <property type="entry name" value="Immunoglobulins"/>
    <property type="match status" value="1"/>
</dbReference>
<dbReference type="SMART" id="SM01419">
    <property type="entry name" value="Thiol-ester_cl"/>
    <property type="match status" value="1"/>
</dbReference>
<dbReference type="SUPFAM" id="SSF48239">
    <property type="entry name" value="Terpenoid cyclases/Protein prenyltransferases"/>
    <property type="match status" value="1"/>
</dbReference>
<dbReference type="InterPro" id="IPR011626">
    <property type="entry name" value="Alpha-macroglobulin_TED"/>
</dbReference>
<dbReference type="VEuPathDB" id="VectorBase:LDEU014255"/>
<dbReference type="InterPro" id="IPR008930">
    <property type="entry name" value="Terpenoid_cyclase/PrenylTrfase"/>
</dbReference>
<dbReference type="PANTHER" id="PTHR11412">
    <property type="entry name" value="MACROGLOBULIN / COMPLEMENT"/>
    <property type="match status" value="1"/>
</dbReference>
<dbReference type="InterPro" id="IPR047565">
    <property type="entry name" value="Alpha-macroglob_thiol-ester_cl"/>
</dbReference>
<keyword evidence="1" id="KW-0732">Signal</keyword>
<feature type="non-terminal residue" evidence="5">
    <location>
        <position position="184"/>
    </location>
</feature>
<feature type="non-terminal residue" evidence="5">
    <location>
        <position position="1"/>
    </location>
</feature>
<dbReference type="Pfam" id="PF07678">
    <property type="entry name" value="TED_complement"/>
    <property type="match status" value="1"/>
</dbReference>
<evidence type="ECO:0000256" key="2">
    <source>
        <dbReference type="ARBA" id="ARBA00022966"/>
    </source>
</evidence>
<feature type="domain" description="Alpha-macroglobulin-like TED" evidence="4">
    <location>
        <begin position="126"/>
        <end position="183"/>
    </location>
</feature>
<name>A0A443QNN4_9ACAR</name>
<dbReference type="GO" id="GO:0005615">
    <property type="term" value="C:extracellular space"/>
    <property type="evidence" value="ECO:0007669"/>
    <property type="project" value="InterPro"/>
</dbReference>
<dbReference type="Gene3D" id="1.50.10.20">
    <property type="match status" value="1"/>
</dbReference>
<keyword evidence="2" id="KW-0882">Thioester bond</keyword>
<gene>
    <name evidence="5" type="ORF">B4U80_09058</name>
</gene>
<dbReference type="AlphaFoldDB" id="A0A443QNN4"/>
<dbReference type="PROSITE" id="PS00477">
    <property type="entry name" value="ALPHA_2_MACROGLOBULIN"/>
    <property type="match status" value="1"/>
</dbReference>
<dbReference type="OrthoDB" id="6510601at2759"/>
<organism evidence="5 6">
    <name type="scientific">Leptotrombidium deliense</name>
    <dbReference type="NCBI Taxonomy" id="299467"/>
    <lineage>
        <taxon>Eukaryota</taxon>
        <taxon>Metazoa</taxon>
        <taxon>Ecdysozoa</taxon>
        <taxon>Arthropoda</taxon>
        <taxon>Chelicerata</taxon>
        <taxon>Arachnida</taxon>
        <taxon>Acari</taxon>
        <taxon>Acariformes</taxon>
        <taxon>Trombidiformes</taxon>
        <taxon>Prostigmata</taxon>
        <taxon>Anystina</taxon>
        <taxon>Parasitengona</taxon>
        <taxon>Trombiculoidea</taxon>
        <taxon>Trombiculidae</taxon>
        <taxon>Leptotrombidium</taxon>
    </lineage>
</organism>
<protein>
    <submittedName>
        <fullName evidence="5">CD109 antigen-like protein</fullName>
    </submittedName>
</protein>
<dbReference type="Proteomes" id="UP000288716">
    <property type="component" value="Unassembled WGS sequence"/>
</dbReference>
<evidence type="ECO:0000313" key="5">
    <source>
        <dbReference type="EMBL" id="RWS04549.1"/>
    </source>
</evidence>
<comment type="caution">
    <text evidence="5">The sequence shown here is derived from an EMBL/GenBank/DDBJ whole genome shotgun (WGS) entry which is preliminary data.</text>
</comment>
<evidence type="ECO:0000256" key="1">
    <source>
        <dbReference type="ARBA" id="ARBA00022729"/>
    </source>
</evidence>
<accession>A0A443QNN4</accession>
<dbReference type="STRING" id="299467.A0A443QNN4"/>
<dbReference type="Gene3D" id="2.60.120.1540">
    <property type="match status" value="1"/>
</dbReference>
<keyword evidence="3" id="KW-1015">Disulfide bond</keyword>